<dbReference type="EMBL" id="CAJNRG010000208">
    <property type="protein sequence ID" value="CAF1985817.1"/>
    <property type="molecule type" value="Genomic_DNA"/>
</dbReference>
<dbReference type="InterPro" id="IPR001810">
    <property type="entry name" value="F-box_dom"/>
</dbReference>
<evidence type="ECO:0000259" key="1">
    <source>
        <dbReference type="PROSITE" id="PS50181"/>
    </source>
</evidence>
<accession>A0A816MKM8</accession>
<dbReference type="Proteomes" id="UP000663842">
    <property type="component" value="Unassembled WGS sequence"/>
</dbReference>
<comment type="caution">
    <text evidence="2">The sequence shown here is derived from an EMBL/GenBank/DDBJ whole genome shotgun (WGS) entry which is preliminary data.</text>
</comment>
<dbReference type="EMBL" id="CAJOBF010009999">
    <property type="protein sequence ID" value="CAF4284600.1"/>
    <property type="molecule type" value="Genomic_DNA"/>
</dbReference>
<evidence type="ECO:0000313" key="3">
    <source>
        <dbReference type="EMBL" id="CAF4284600.1"/>
    </source>
</evidence>
<reference evidence="2" key="1">
    <citation type="submission" date="2021-02" db="EMBL/GenBank/DDBJ databases">
        <authorList>
            <person name="Nowell W R."/>
        </authorList>
    </citation>
    <scope>NUCLEOTIDE SEQUENCE</scope>
</reference>
<evidence type="ECO:0000313" key="2">
    <source>
        <dbReference type="EMBL" id="CAF1985817.1"/>
    </source>
</evidence>
<dbReference type="Proteomes" id="UP000663887">
    <property type="component" value="Unassembled WGS sequence"/>
</dbReference>
<feature type="domain" description="F-box" evidence="1">
    <location>
        <begin position="5"/>
        <end position="52"/>
    </location>
</feature>
<gene>
    <name evidence="3" type="ORF">UXM345_LOCUS32532</name>
    <name evidence="2" type="ORF">XDN619_LOCUS2601</name>
</gene>
<dbReference type="AlphaFoldDB" id="A0A816MKM8"/>
<name>A0A816MKM8_9BILA</name>
<protein>
    <recommendedName>
        <fullName evidence="1">F-box domain-containing protein</fullName>
    </recommendedName>
</protein>
<dbReference type="PROSITE" id="PS50181">
    <property type="entry name" value="FBOX"/>
    <property type="match status" value="1"/>
</dbReference>
<sequence length="264" mass="30618">MNQSKVGLLDLPDEILITILKKLDNIDVLYSLLDVDNQRLDIIAQGNIFINTLNFVFATFTNDISSINDTMVDRFCINILPRIHYNIKSLTVDSLSMERILFCVDYPNLTELKLFNFNGKIASHYFRDKGPFDGHFLRQITDLTLVFQNTIYDASTHYSLDTYRFIMQVFGNLKHLSIIGSYRWMFLDLSYDNSLPPVTFSSSTLTKLRIRVTSYTACLAVLDGRFKQLRTLIVDIIDMDLHQSYVYNMVSLYFIKLIFSTCID</sequence>
<proteinExistence type="predicted"/>
<evidence type="ECO:0000313" key="4">
    <source>
        <dbReference type="Proteomes" id="UP000663887"/>
    </source>
</evidence>
<organism evidence="2 4">
    <name type="scientific">Rotaria magnacalcarata</name>
    <dbReference type="NCBI Taxonomy" id="392030"/>
    <lineage>
        <taxon>Eukaryota</taxon>
        <taxon>Metazoa</taxon>
        <taxon>Spiralia</taxon>
        <taxon>Gnathifera</taxon>
        <taxon>Rotifera</taxon>
        <taxon>Eurotatoria</taxon>
        <taxon>Bdelloidea</taxon>
        <taxon>Philodinida</taxon>
        <taxon>Philodinidae</taxon>
        <taxon>Rotaria</taxon>
    </lineage>
</organism>